<name>A0ABV5ADI6_9BACL</name>
<dbReference type="Proteomes" id="UP001579974">
    <property type="component" value="Unassembled WGS sequence"/>
</dbReference>
<dbReference type="RefSeq" id="WP_275475245.1">
    <property type="nucleotide sequence ID" value="NZ_CP162940.1"/>
</dbReference>
<keyword evidence="4" id="KW-1185">Reference proteome</keyword>
<dbReference type="Pfam" id="PF12945">
    <property type="entry name" value="PilZNR"/>
    <property type="match status" value="1"/>
</dbReference>
<evidence type="ECO:0000259" key="2">
    <source>
        <dbReference type="Pfam" id="PF12945"/>
    </source>
</evidence>
<feature type="domain" description="PilZ" evidence="1">
    <location>
        <begin position="96"/>
        <end position="198"/>
    </location>
</feature>
<dbReference type="InterPro" id="IPR009926">
    <property type="entry name" value="T3SS_YcgR_PilZN"/>
</dbReference>
<sequence>MYPTKLQDALITIIGSETEEEHKVRIVDITGDTVVITPPFDQNGYPMFLPEGARIVVGYVQTAYFEFETQVLQNIRSRIPLVIVQKPELSQISKEQRRQSFRVPVTITATLSSDGNTSFALHLLDLSAGGFLAVSSTKRLTRGTVVAGELVLDTDKGETVVAFHGEVTREAIEDGQYLYGVQFTDIGANEDVLIRYCMDRQRRFLRTQREPAQASP</sequence>
<dbReference type="Pfam" id="PF07238">
    <property type="entry name" value="PilZ"/>
    <property type="match status" value="1"/>
</dbReference>
<accession>A0ABV5ADI6</accession>
<dbReference type="Gene3D" id="2.40.10.220">
    <property type="entry name" value="predicted glycosyltransferase like domains"/>
    <property type="match status" value="1"/>
</dbReference>
<dbReference type="InterPro" id="IPR009875">
    <property type="entry name" value="PilZ_domain"/>
</dbReference>
<reference evidence="3 4" key="1">
    <citation type="journal article" date="2024" name="Int. J. Mol. Sci.">
        <title>Exploration of Alicyclobacillus spp. Genome in Search of Antibiotic Resistance.</title>
        <authorList>
            <person name="Bucka-Kolendo J."/>
            <person name="Kiousi D.E."/>
            <person name="Dekowska A."/>
            <person name="Mikolajczuk-Szczyrba A."/>
            <person name="Karadedos D.M."/>
            <person name="Michael P."/>
            <person name="Galanis A."/>
            <person name="Sokolowska B."/>
        </authorList>
    </citation>
    <scope>NUCLEOTIDE SEQUENCE [LARGE SCALE GENOMIC DNA]</scope>
    <source>
        <strain evidence="3 4">KKP 3000</strain>
    </source>
</reference>
<dbReference type="SUPFAM" id="SSF141371">
    <property type="entry name" value="PilZ domain-like"/>
    <property type="match status" value="1"/>
</dbReference>
<dbReference type="EMBL" id="JBDXSU010000003">
    <property type="protein sequence ID" value="MFB5189707.1"/>
    <property type="molecule type" value="Genomic_DNA"/>
</dbReference>
<organism evidence="3 4">
    <name type="scientific">Alicyclobacillus fastidiosus</name>
    <dbReference type="NCBI Taxonomy" id="392011"/>
    <lineage>
        <taxon>Bacteria</taxon>
        <taxon>Bacillati</taxon>
        <taxon>Bacillota</taxon>
        <taxon>Bacilli</taxon>
        <taxon>Bacillales</taxon>
        <taxon>Alicyclobacillaceae</taxon>
        <taxon>Alicyclobacillus</taxon>
    </lineage>
</organism>
<protein>
    <submittedName>
        <fullName evidence="3">PilZ domain-containing protein</fullName>
    </submittedName>
</protein>
<gene>
    <name evidence="3" type="ORF">KKP3000_002984</name>
</gene>
<feature type="domain" description="Type III secretion system flagellar brake protein YcgR PilZN" evidence="2">
    <location>
        <begin position="10"/>
        <end position="87"/>
    </location>
</feature>
<evidence type="ECO:0000313" key="3">
    <source>
        <dbReference type="EMBL" id="MFB5189707.1"/>
    </source>
</evidence>
<evidence type="ECO:0000259" key="1">
    <source>
        <dbReference type="Pfam" id="PF07238"/>
    </source>
</evidence>
<evidence type="ECO:0000313" key="4">
    <source>
        <dbReference type="Proteomes" id="UP001579974"/>
    </source>
</evidence>
<proteinExistence type="predicted"/>
<comment type="caution">
    <text evidence="3">The sequence shown here is derived from an EMBL/GenBank/DDBJ whole genome shotgun (WGS) entry which is preliminary data.</text>
</comment>